<feature type="non-terminal residue" evidence="4">
    <location>
        <position position="112"/>
    </location>
</feature>
<name>A0A6A6GS61_VIRVR</name>
<sequence>MKDVIQRILETCKVDVNAKDTVRGMTPLCCAAKNGHKAVVELLLATGQADVELGDGSDRTPLSFAAEAGHTAVIQLLLDTGNVNVNAKDFSGRTPLIFAAMARQTKTVLQLF</sequence>
<evidence type="ECO:0000313" key="5">
    <source>
        <dbReference type="Proteomes" id="UP000800092"/>
    </source>
</evidence>
<proteinExistence type="predicted"/>
<dbReference type="SUPFAM" id="SSF48403">
    <property type="entry name" value="Ankyrin repeat"/>
    <property type="match status" value="1"/>
</dbReference>
<dbReference type="Pfam" id="PF12796">
    <property type="entry name" value="Ank_2"/>
    <property type="match status" value="1"/>
</dbReference>
<evidence type="ECO:0000256" key="3">
    <source>
        <dbReference type="PROSITE-ProRule" id="PRU00023"/>
    </source>
</evidence>
<gene>
    <name evidence="4" type="ORF">EV356DRAFT_457693</name>
</gene>
<organism evidence="4 5">
    <name type="scientific">Viridothelium virens</name>
    <name type="common">Speckled blister lichen</name>
    <name type="synonym">Trypethelium virens</name>
    <dbReference type="NCBI Taxonomy" id="1048519"/>
    <lineage>
        <taxon>Eukaryota</taxon>
        <taxon>Fungi</taxon>
        <taxon>Dikarya</taxon>
        <taxon>Ascomycota</taxon>
        <taxon>Pezizomycotina</taxon>
        <taxon>Dothideomycetes</taxon>
        <taxon>Dothideomycetes incertae sedis</taxon>
        <taxon>Trypetheliales</taxon>
        <taxon>Trypetheliaceae</taxon>
        <taxon>Viridothelium</taxon>
    </lineage>
</organism>
<dbReference type="PROSITE" id="PS50297">
    <property type="entry name" value="ANK_REP_REGION"/>
    <property type="match status" value="2"/>
</dbReference>
<dbReference type="OrthoDB" id="20872at2759"/>
<evidence type="ECO:0000313" key="4">
    <source>
        <dbReference type="EMBL" id="KAF2228501.1"/>
    </source>
</evidence>
<feature type="repeat" description="ANK" evidence="3">
    <location>
        <begin position="57"/>
        <end position="81"/>
    </location>
</feature>
<protein>
    <submittedName>
        <fullName evidence="4">Ankyrin</fullName>
    </submittedName>
</protein>
<evidence type="ECO:0000256" key="1">
    <source>
        <dbReference type="ARBA" id="ARBA00022737"/>
    </source>
</evidence>
<dbReference type="Proteomes" id="UP000800092">
    <property type="component" value="Unassembled WGS sequence"/>
</dbReference>
<dbReference type="InterPro" id="IPR002110">
    <property type="entry name" value="Ankyrin_rpt"/>
</dbReference>
<dbReference type="InterPro" id="IPR036770">
    <property type="entry name" value="Ankyrin_rpt-contain_sf"/>
</dbReference>
<dbReference type="PANTHER" id="PTHR24198:SF165">
    <property type="entry name" value="ANKYRIN REPEAT-CONTAINING PROTEIN-RELATED"/>
    <property type="match status" value="1"/>
</dbReference>
<dbReference type="SMART" id="SM00248">
    <property type="entry name" value="ANK"/>
    <property type="match status" value="2"/>
</dbReference>
<dbReference type="Gene3D" id="1.25.40.20">
    <property type="entry name" value="Ankyrin repeat-containing domain"/>
    <property type="match status" value="1"/>
</dbReference>
<dbReference type="PROSITE" id="PS50088">
    <property type="entry name" value="ANK_REPEAT"/>
    <property type="match status" value="2"/>
</dbReference>
<keyword evidence="1" id="KW-0677">Repeat</keyword>
<dbReference type="AlphaFoldDB" id="A0A6A6GS61"/>
<feature type="repeat" description="ANK" evidence="3">
    <location>
        <begin position="23"/>
        <end position="47"/>
    </location>
</feature>
<reference evidence="4" key="1">
    <citation type="journal article" date="2020" name="Stud. Mycol.">
        <title>101 Dothideomycetes genomes: a test case for predicting lifestyles and emergence of pathogens.</title>
        <authorList>
            <person name="Haridas S."/>
            <person name="Albert R."/>
            <person name="Binder M."/>
            <person name="Bloem J."/>
            <person name="Labutti K."/>
            <person name="Salamov A."/>
            <person name="Andreopoulos B."/>
            <person name="Baker S."/>
            <person name="Barry K."/>
            <person name="Bills G."/>
            <person name="Bluhm B."/>
            <person name="Cannon C."/>
            <person name="Castanera R."/>
            <person name="Culley D."/>
            <person name="Daum C."/>
            <person name="Ezra D."/>
            <person name="Gonzalez J."/>
            <person name="Henrissat B."/>
            <person name="Kuo A."/>
            <person name="Liang C."/>
            <person name="Lipzen A."/>
            <person name="Lutzoni F."/>
            <person name="Magnuson J."/>
            <person name="Mondo S."/>
            <person name="Nolan M."/>
            <person name="Ohm R."/>
            <person name="Pangilinan J."/>
            <person name="Park H.-J."/>
            <person name="Ramirez L."/>
            <person name="Alfaro M."/>
            <person name="Sun H."/>
            <person name="Tritt A."/>
            <person name="Yoshinaga Y."/>
            <person name="Zwiers L.-H."/>
            <person name="Turgeon B."/>
            <person name="Goodwin S."/>
            <person name="Spatafora J."/>
            <person name="Crous P."/>
            <person name="Grigoriev I."/>
        </authorList>
    </citation>
    <scope>NUCLEOTIDE SEQUENCE</scope>
    <source>
        <strain evidence="4">Tuck. ex Michener</strain>
    </source>
</reference>
<dbReference type="EMBL" id="ML991924">
    <property type="protein sequence ID" value="KAF2228501.1"/>
    <property type="molecule type" value="Genomic_DNA"/>
</dbReference>
<evidence type="ECO:0000256" key="2">
    <source>
        <dbReference type="ARBA" id="ARBA00023043"/>
    </source>
</evidence>
<keyword evidence="2 3" id="KW-0040">ANK repeat</keyword>
<dbReference type="PANTHER" id="PTHR24198">
    <property type="entry name" value="ANKYRIN REPEAT AND PROTEIN KINASE DOMAIN-CONTAINING PROTEIN"/>
    <property type="match status" value="1"/>
</dbReference>
<keyword evidence="5" id="KW-1185">Reference proteome</keyword>
<accession>A0A6A6GS61</accession>